<evidence type="ECO:0000313" key="3">
    <source>
        <dbReference type="Proteomes" id="UP001515480"/>
    </source>
</evidence>
<feature type="compositionally biased region" description="Basic residues" evidence="1">
    <location>
        <begin position="99"/>
        <end position="111"/>
    </location>
</feature>
<dbReference type="AlphaFoldDB" id="A0AB34JZW5"/>
<name>A0AB34JZW5_PRYPA</name>
<feature type="compositionally biased region" description="Basic and acidic residues" evidence="1">
    <location>
        <begin position="118"/>
        <end position="132"/>
    </location>
</feature>
<organism evidence="2 3">
    <name type="scientific">Prymnesium parvum</name>
    <name type="common">Toxic golden alga</name>
    <dbReference type="NCBI Taxonomy" id="97485"/>
    <lineage>
        <taxon>Eukaryota</taxon>
        <taxon>Haptista</taxon>
        <taxon>Haptophyta</taxon>
        <taxon>Prymnesiophyceae</taxon>
        <taxon>Prymnesiales</taxon>
        <taxon>Prymnesiaceae</taxon>
        <taxon>Prymnesium</taxon>
    </lineage>
</organism>
<evidence type="ECO:0000313" key="2">
    <source>
        <dbReference type="EMBL" id="KAL1527511.1"/>
    </source>
</evidence>
<dbReference type="EMBL" id="JBGBPQ010000002">
    <property type="protein sequence ID" value="KAL1527511.1"/>
    <property type="molecule type" value="Genomic_DNA"/>
</dbReference>
<gene>
    <name evidence="2" type="ORF">AB1Y20_008901</name>
</gene>
<sequence length="132" mass="14302">MRAPRMSGSQKESSTEDEEDWEKASLGSAFDDWSQDEWAVVGNSHRSLSASPSGWVHVADIAEVMLGHAGQPSGRNAAQAKTFAERMCAGPFASTGRSHLSKHRGTTKKKPSLMLSSHSEERPQAVDHLVAE</sequence>
<comment type="caution">
    <text evidence="2">The sequence shown here is derived from an EMBL/GenBank/DDBJ whole genome shotgun (WGS) entry which is preliminary data.</text>
</comment>
<proteinExistence type="predicted"/>
<evidence type="ECO:0000256" key="1">
    <source>
        <dbReference type="SAM" id="MobiDB-lite"/>
    </source>
</evidence>
<keyword evidence="3" id="KW-1185">Reference proteome</keyword>
<feature type="region of interest" description="Disordered" evidence="1">
    <location>
        <begin position="92"/>
        <end position="132"/>
    </location>
</feature>
<dbReference type="Proteomes" id="UP001515480">
    <property type="component" value="Unassembled WGS sequence"/>
</dbReference>
<reference evidence="2 3" key="1">
    <citation type="journal article" date="2024" name="Science">
        <title>Giant polyketide synthase enzymes in the biosynthesis of giant marine polyether toxins.</title>
        <authorList>
            <person name="Fallon T.R."/>
            <person name="Shende V.V."/>
            <person name="Wierzbicki I.H."/>
            <person name="Pendleton A.L."/>
            <person name="Watervoot N.F."/>
            <person name="Auber R.P."/>
            <person name="Gonzalez D.J."/>
            <person name="Wisecaver J.H."/>
            <person name="Moore B.S."/>
        </authorList>
    </citation>
    <scope>NUCLEOTIDE SEQUENCE [LARGE SCALE GENOMIC DNA]</scope>
    <source>
        <strain evidence="2 3">12B1</strain>
    </source>
</reference>
<accession>A0AB34JZW5</accession>
<evidence type="ECO:0008006" key="4">
    <source>
        <dbReference type="Google" id="ProtNLM"/>
    </source>
</evidence>
<feature type="region of interest" description="Disordered" evidence="1">
    <location>
        <begin position="1"/>
        <end position="27"/>
    </location>
</feature>
<protein>
    <recommendedName>
        <fullName evidence="4">Myb-like domain-containing protein</fullName>
    </recommendedName>
</protein>